<dbReference type="EMBL" id="JAINDJ010000005">
    <property type="protein sequence ID" value="KAG9446965.1"/>
    <property type="molecule type" value="Genomic_DNA"/>
</dbReference>
<sequence>MVQLFLSEPKWNDDGDGTAAKDIFSLLNKLEPVIWKVITSNGRSEARLWLCTAISSIDSLSFQDHAELFMDFLRFKLPKRAVAAQIWQMIFEKRPRKAVPVVAKRTFILERFFEGNPGRILEWFGNVAGVGESGHRKGAKALCQYAFVNRDTCWEELEWKGKHGQSPAMVATKPHYFLDLDVLRTVENFLEYVPDFWSSDELAQSLEDGEFFSINVKFFVDCFVQLMYDEEAKDVWEIVHDFLMGEQFSLLCQHLLILLDEHELCVFLNFLRSFLPKRPKSGSGFGNRGSWLEILLSECEDMSSIDELLLVNAVISHGRQIIRFLNDEENEDEKSLVEKSLLEKYIALSSASHLAFMKDCQKTNKVAAVRLLGLLSWIFHYILLKECKTRESWESVFTENGIKFKRSCDYSFVSEENLNNRSGSDMENDRSFENGRKRKEKSRNRKRKKHHLNENCFDYLVELETTPGGQSMESGGSWMLCTDGYSSSWSKVDLPEHLSSHCFCTWMKWIFS</sequence>
<gene>
    <name evidence="2" type="ORF">H6P81_013093</name>
</gene>
<name>A0AAV7EFW0_ARIFI</name>
<feature type="compositionally biased region" description="Basic residues" evidence="1">
    <location>
        <begin position="436"/>
        <end position="448"/>
    </location>
</feature>
<organism evidence="2 3">
    <name type="scientific">Aristolochia fimbriata</name>
    <name type="common">White veined hardy Dutchman's pipe vine</name>
    <dbReference type="NCBI Taxonomy" id="158543"/>
    <lineage>
        <taxon>Eukaryota</taxon>
        <taxon>Viridiplantae</taxon>
        <taxon>Streptophyta</taxon>
        <taxon>Embryophyta</taxon>
        <taxon>Tracheophyta</taxon>
        <taxon>Spermatophyta</taxon>
        <taxon>Magnoliopsida</taxon>
        <taxon>Magnoliidae</taxon>
        <taxon>Piperales</taxon>
        <taxon>Aristolochiaceae</taxon>
        <taxon>Aristolochia</taxon>
    </lineage>
</organism>
<accession>A0AAV7EFW0</accession>
<proteinExistence type="predicted"/>
<dbReference type="PANTHER" id="PTHR37766">
    <property type="entry name" value="OS01G0897100 PROTEIN"/>
    <property type="match status" value="1"/>
</dbReference>
<comment type="caution">
    <text evidence="2">The sequence shown here is derived from an EMBL/GenBank/DDBJ whole genome shotgun (WGS) entry which is preliminary data.</text>
</comment>
<evidence type="ECO:0000313" key="2">
    <source>
        <dbReference type="EMBL" id="KAG9446965.1"/>
    </source>
</evidence>
<evidence type="ECO:0000313" key="3">
    <source>
        <dbReference type="Proteomes" id="UP000825729"/>
    </source>
</evidence>
<evidence type="ECO:0000256" key="1">
    <source>
        <dbReference type="SAM" id="MobiDB-lite"/>
    </source>
</evidence>
<feature type="region of interest" description="Disordered" evidence="1">
    <location>
        <begin position="421"/>
        <end position="448"/>
    </location>
</feature>
<dbReference type="Proteomes" id="UP000825729">
    <property type="component" value="Unassembled WGS sequence"/>
</dbReference>
<dbReference type="PANTHER" id="PTHR37766:SF1">
    <property type="entry name" value="OS01G0897100 PROTEIN"/>
    <property type="match status" value="1"/>
</dbReference>
<keyword evidence="3" id="KW-1185">Reference proteome</keyword>
<dbReference type="AlphaFoldDB" id="A0AAV7EFW0"/>
<reference evidence="2 3" key="1">
    <citation type="submission" date="2021-07" db="EMBL/GenBank/DDBJ databases">
        <title>The Aristolochia fimbriata genome: insights into angiosperm evolution, floral development and chemical biosynthesis.</title>
        <authorList>
            <person name="Jiao Y."/>
        </authorList>
    </citation>
    <scope>NUCLEOTIDE SEQUENCE [LARGE SCALE GENOMIC DNA]</scope>
    <source>
        <strain evidence="2">IBCAS-2021</strain>
        <tissue evidence="2">Leaf</tissue>
    </source>
</reference>
<protein>
    <submittedName>
        <fullName evidence="2">Uncharacterized protein</fullName>
    </submittedName>
</protein>